<dbReference type="GO" id="GO:0022857">
    <property type="term" value="F:transmembrane transporter activity"/>
    <property type="evidence" value="ECO:0007669"/>
    <property type="project" value="InterPro"/>
</dbReference>
<protein>
    <submittedName>
        <fullName evidence="3">Glycine betaine ABC transporter substrate-binding protein</fullName>
    </submittedName>
</protein>
<feature type="signal peptide" evidence="1">
    <location>
        <begin position="1"/>
        <end position="26"/>
    </location>
</feature>
<accession>A0A8J3DQP6</accession>
<dbReference type="RefSeq" id="WP_189491677.1">
    <property type="nucleotide sequence ID" value="NZ_BMZO01000010.1"/>
</dbReference>
<dbReference type="Gene3D" id="3.40.190.10">
    <property type="entry name" value="Periplasmic binding protein-like II"/>
    <property type="match status" value="1"/>
</dbReference>
<proteinExistence type="predicted"/>
<evidence type="ECO:0000313" key="3">
    <source>
        <dbReference type="EMBL" id="GHC77669.1"/>
    </source>
</evidence>
<organism evidence="3 4">
    <name type="scientific">Limoniibacter endophyticus</name>
    <dbReference type="NCBI Taxonomy" id="1565040"/>
    <lineage>
        <taxon>Bacteria</taxon>
        <taxon>Pseudomonadati</taxon>
        <taxon>Pseudomonadota</taxon>
        <taxon>Alphaproteobacteria</taxon>
        <taxon>Hyphomicrobiales</taxon>
        <taxon>Bartonellaceae</taxon>
        <taxon>Limoniibacter</taxon>
    </lineage>
</organism>
<dbReference type="Proteomes" id="UP000641137">
    <property type="component" value="Unassembled WGS sequence"/>
</dbReference>
<dbReference type="AlphaFoldDB" id="A0A8J3DQP6"/>
<dbReference type="SUPFAM" id="SSF53850">
    <property type="entry name" value="Periplasmic binding protein-like II"/>
    <property type="match status" value="1"/>
</dbReference>
<gene>
    <name evidence="3" type="primary">proX</name>
    <name evidence="3" type="ORF">GCM10010136_29050</name>
</gene>
<dbReference type="GO" id="GO:0043190">
    <property type="term" value="C:ATP-binding cassette (ABC) transporter complex"/>
    <property type="evidence" value="ECO:0007669"/>
    <property type="project" value="InterPro"/>
</dbReference>
<reference evidence="3" key="2">
    <citation type="submission" date="2020-09" db="EMBL/GenBank/DDBJ databases">
        <authorList>
            <person name="Sun Q."/>
            <person name="Kim S."/>
        </authorList>
    </citation>
    <scope>NUCLEOTIDE SEQUENCE</scope>
    <source>
        <strain evidence="3">KCTC 42097</strain>
    </source>
</reference>
<feature type="chain" id="PRO_5035329161" evidence="1">
    <location>
        <begin position="27"/>
        <end position="347"/>
    </location>
</feature>
<dbReference type="Gene3D" id="3.40.190.100">
    <property type="entry name" value="Glycine betaine-binding periplasmic protein, domain 2"/>
    <property type="match status" value="1"/>
</dbReference>
<sequence>MFRLKSTLTALTFAAMMGATALSPLAAQELPGEGTTVNMARATWDTGWFTGEIYKQLLEELGYTVNGPTTLDNPPFYQAVSQGDIDFWVDGWFPLHNTYKPVFEGTAEIRGAVAEGGALEGYLVDKASVEKFNIKTLDDFKREEVKKAFDRDGDGKADLVACPPGWGCEINIEHHLDAYELRDHVNPIKASYSASMADAVAAHEDGQPILFYTWTPNWTVNELKPGEDVMWIEVPRIDLPEASADLADAATVADVEGCVANPCKLGFPANDIVPVGNSEFLKENPAVGKLFEVVSVPLADVFAQNSLMNDGASSEEDLKKQAAEWIENNRSSVDGWLEEAKAAASEG</sequence>
<name>A0A8J3DQP6_9HYPH</name>
<evidence type="ECO:0000259" key="2">
    <source>
        <dbReference type="Pfam" id="PF04069"/>
    </source>
</evidence>
<dbReference type="Pfam" id="PF04069">
    <property type="entry name" value="OpuAC"/>
    <property type="match status" value="1"/>
</dbReference>
<keyword evidence="4" id="KW-1185">Reference proteome</keyword>
<keyword evidence="1" id="KW-0732">Signal</keyword>
<evidence type="ECO:0000313" key="4">
    <source>
        <dbReference type="Proteomes" id="UP000641137"/>
    </source>
</evidence>
<reference evidence="3" key="1">
    <citation type="journal article" date="2014" name="Int. J. Syst. Evol. Microbiol.">
        <title>Complete genome sequence of Corynebacterium casei LMG S-19264T (=DSM 44701T), isolated from a smear-ripened cheese.</title>
        <authorList>
            <consortium name="US DOE Joint Genome Institute (JGI-PGF)"/>
            <person name="Walter F."/>
            <person name="Albersmeier A."/>
            <person name="Kalinowski J."/>
            <person name="Ruckert C."/>
        </authorList>
    </citation>
    <scope>NUCLEOTIDE SEQUENCE</scope>
    <source>
        <strain evidence="3">KCTC 42097</strain>
    </source>
</reference>
<dbReference type="CDD" id="cd13638">
    <property type="entry name" value="PBP2_EcProx_like"/>
    <property type="match status" value="1"/>
</dbReference>
<dbReference type="EMBL" id="BMZO01000010">
    <property type="protein sequence ID" value="GHC77669.1"/>
    <property type="molecule type" value="Genomic_DNA"/>
</dbReference>
<comment type="caution">
    <text evidence="3">The sequence shown here is derived from an EMBL/GenBank/DDBJ whole genome shotgun (WGS) entry which is preliminary data.</text>
</comment>
<feature type="domain" description="ABC-type glycine betaine transport system substrate-binding" evidence="2">
    <location>
        <begin position="36"/>
        <end position="327"/>
    </location>
</feature>
<dbReference type="NCBIfam" id="NF008334">
    <property type="entry name" value="PRK11119.1"/>
    <property type="match status" value="1"/>
</dbReference>
<dbReference type="InterPro" id="IPR007210">
    <property type="entry name" value="ABC_Gly_betaine_transp_sub-bd"/>
</dbReference>
<evidence type="ECO:0000256" key="1">
    <source>
        <dbReference type="SAM" id="SignalP"/>
    </source>
</evidence>